<accession>A0A845DV58</accession>
<feature type="region of interest" description="Disordered" evidence="1">
    <location>
        <begin position="85"/>
        <end position="107"/>
    </location>
</feature>
<comment type="caution">
    <text evidence="2">The sequence shown here is derived from an EMBL/GenBank/DDBJ whole genome shotgun (WGS) entry which is preliminary data.</text>
</comment>
<reference evidence="2 3" key="1">
    <citation type="submission" date="2019-11" db="EMBL/GenBank/DDBJ databases">
        <title>Genome sequences of 17 halophilic strains isolated from different environments.</title>
        <authorList>
            <person name="Furrow R.E."/>
        </authorList>
    </citation>
    <scope>NUCLEOTIDE SEQUENCE [LARGE SCALE GENOMIC DNA]</scope>
    <source>
        <strain evidence="2 3">22511_23_Filter</strain>
    </source>
</reference>
<evidence type="ECO:0000313" key="3">
    <source>
        <dbReference type="Proteomes" id="UP000460949"/>
    </source>
</evidence>
<dbReference type="Proteomes" id="UP000460949">
    <property type="component" value="Unassembled WGS sequence"/>
</dbReference>
<protein>
    <submittedName>
        <fullName evidence="2">Uncharacterized protein</fullName>
    </submittedName>
</protein>
<gene>
    <name evidence="2" type="ORF">GLW04_16730</name>
</gene>
<dbReference type="AlphaFoldDB" id="A0A845DV58"/>
<sequence length="123" mass="13700">MSHTYRDYFNETVVTIPDKYINVRTGHSEAVEAKVRKELAYHAENNTLQHFLLSALHQYLSAPGEGRPSGEDPVLRELRTIKEMLTRGTRPSGAPSSYSAPALHSSGLIDQKELEDMLEAFGG</sequence>
<dbReference type="EMBL" id="WMET01000005">
    <property type="protein sequence ID" value="MYL21551.1"/>
    <property type="molecule type" value="Genomic_DNA"/>
</dbReference>
<organism evidence="2 3">
    <name type="scientific">Halobacillus litoralis</name>
    <dbReference type="NCBI Taxonomy" id="45668"/>
    <lineage>
        <taxon>Bacteria</taxon>
        <taxon>Bacillati</taxon>
        <taxon>Bacillota</taxon>
        <taxon>Bacilli</taxon>
        <taxon>Bacillales</taxon>
        <taxon>Bacillaceae</taxon>
        <taxon>Halobacillus</taxon>
    </lineage>
</organism>
<evidence type="ECO:0000256" key="1">
    <source>
        <dbReference type="SAM" id="MobiDB-lite"/>
    </source>
</evidence>
<name>A0A845DV58_9BACI</name>
<proteinExistence type="predicted"/>
<dbReference type="RefSeq" id="WP_160839347.1">
    <property type="nucleotide sequence ID" value="NZ_WMET01000005.1"/>
</dbReference>
<feature type="compositionally biased region" description="Low complexity" evidence="1">
    <location>
        <begin position="91"/>
        <end position="102"/>
    </location>
</feature>
<evidence type="ECO:0000313" key="2">
    <source>
        <dbReference type="EMBL" id="MYL21551.1"/>
    </source>
</evidence>